<comment type="similarity">
    <text evidence="1">Belongs to the short-chain dehydrogenases/reductases (SDR) family.</text>
</comment>
<dbReference type="Pfam" id="PF13561">
    <property type="entry name" value="adh_short_C2"/>
    <property type="match status" value="1"/>
</dbReference>
<dbReference type="Proteomes" id="UP000295301">
    <property type="component" value="Unassembled WGS sequence"/>
</dbReference>
<dbReference type="SUPFAM" id="SSF51735">
    <property type="entry name" value="NAD(P)-binding Rossmann-fold domains"/>
    <property type="match status" value="1"/>
</dbReference>
<sequence>MTRLAGKRAAIIGAGSVGPGWGNGKATAVRFAQEGARVLCVDRDAAAADETAQLIRAGGGAAETLEADVTAPGTGAAVMEAMRRHWGGIDILDYNVGISAPGGILETSDEDWARIFEINLNAAMRLTRATLPAMRDQGSGAYIYVSSLAAVYSAPYSYLSYEVSKMALIRLARSVARENAAHGVRANAILPGVIETPHVTAFVDGQTDPEELAAKRAAMVPMGRQGTAWDVANAALYLASDEAGFVTGVELRVDGGLTA</sequence>
<dbReference type="InterPro" id="IPR051122">
    <property type="entry name" value="SDR_DHRS6-like"/>
</dbReference>
<dbReference type="GO" id="GO:0016491">
    <property type="term" value="F:oxidoreductase activity"/>
    <property type="evidence" value="ECO:0007669"/>
    <property type="project" value="UniProtKB-KW"/>
</dbReference>
<evidence type="ECO:0000256" key="1">
    <source>
        <dbReference type="ARBA" id="ARBA00006484"/>
    </source>
</evidence>
<keyword evidence="4" id="KW-1185">Reference proteome</keyword>
<dbReference type="EMBL" id="SMUV01000064">
    <property type="protein sequence ID" value="TDK48109.1"/>
    <property type="molecule type" value="Genomic_DNA"/>
</dbReference>
<evidence type="ECO:0000256" key="2">
    <source>
        <dbReference type="ARBA" id="ARBA00023002"/>
    </source>
</evidence>
<protein>
    <submittedName>
        <fullName evidence="3">SDR family oxidoreductase</fullName>
    </submittedName>
</protein>
<reference evidence="3 4" key="1">
    <citation type="submission" date="2019-03" db="EMBL/GenBank/DDBJ databases">
        <title>Ruegeria lutea sp. nov., a novel strain, isolated from marine sediment, the Masan Bay, South Korea.</title>
        <authorList>
            <person name="Kim J."/>
            <person name="Kim D.-Y."/>
            <person name="Lee S.-S."/>
        </authorList>
    </citation>
    <scope>NUCLEOTIDE SEQUENCE [LARGE SCALE GENOMIC DNA]</scope>
    <source>
        <strain evidence="3 4">318-1</strain>
    </source>
</reference>
<keyword evidence="2" id="KW-0560">Oxidoreductase</keyword>
<dbReference type="PRINTS" id="PR00081">
    <property type="entry name" value="GDHRDH"/>
</dbReference>
<organism evidence="3 4">
    <name type="scientific">Antarcticimicrobium luteum</name>
    <dbReference type="NCBI Taxonomy" id="2547397"/>
    <lineage>
        <taxon>Bacteria</taxon>
        <taxon>Pseudomonadati</taxon>
        <taxon>Pseudomonadota</taxon>
        <taxon>Alphaproteobacteria</taxon>
        <taxon>Rhodobacterales</taxon>
        <taxon>Paracoccaceae</taxon>
        <taxon>Antarcticimicrobium</taxon>
    </lineage>
</organism>
<dbReference type="PANTHER" id="PTHR43477:SF1">
    <property type="entry name" value="DIHYDROANTICAPSIN 7-DEHYDROGENASE"/>
    <property type="match status" value="1"/>
</dbReference>
<dbReference type="Gene3D" id="3.40.50.720">
    <property type="entry name" value="NAD(P)-binding Rossmann-like Domain"/>
    <property type="match status" value="1"/>
</dbReference>
<dbReference type="FunFam" id="3.40.50.720:FF:000084">
    <property type="entry name" value="Short-chain dehydrogenase reductase"/>
    <property type="match status" value="1"/>
</dbReference>
<dbReference type="AlphaFoldDB" id="A0A4R5V7V1"/>
<dbReference type="RefSeq" id="WP_133359734.1">
    <property type="nucleotide sequence ID" value="NZ_SMUV01000064.1"/>
</dbReference>
<gene>
    <name evidence="3" type="ORF">E1832_10645</name>
</gene>
<dbReference type="InterPro" id="IPR036291">
    <property type="entry name" value="NAD(P)-bd_dom_sf"/>
</dbReference>
<comment type="caution">
    <text evidence="3">The sequence shown here is derived from an EMBL/GenBank/DDBJ whole genome shotgun (WGS) entry which is preliminary data.</text>
</comment>
<dbReference type="CDD" id="cd05233">
    <property type="entry name" value="SDR_c"/>
    <property type="match status" value="1"/>
</dbReference>
<evidence type="ECO:0000313" key="4">
    <source>
        <dbReference type="Proteomes" id="UP000295301"/>
    </source>
</evidence>
<name>A0A4R5V7V1_9RHOB</name>
<proteinExistence type="inferred from homology"/>
<dbReference type="PANTHER" id="PTHR43477">
    <property type="entry name" value="DIHYDROANTICAPSIN 7-DEHYDROGENASE"/>
    <property type="match status" value="1"/>
</dbReference>
<evidence type="ECO:0000313" key="3">
    <source>
        <dbReference type="EMBL" id="TDK48109.1"/>
    </source>
</evidence>
<accession>A0A4R5V7V1</accession>
<dbReference type="InterPro" id="IPR002347">
    <property type="entry name" value="SDR_fam"/>
</dbReference>
<dbReference type="OrthoDB" id="9797020at2"/>